<evidence type="ECO:0000313" key="1">
    <source>
        <dbReference type="EMBL" id="JAT23867.1"/>
    </source>
</evidence>
<gene>
    <name evidence="1" type="ORF">g.28540</name>
</gene>
<reference evidence="1" key="1">
    <citation type="submission" date="2015-11" db="EMBL/GenBank/DDBJ databases">
        <title>De novo transcriptome assembly of four potential Pierce s Disease insect vectors from Arizona vineyards.</title>
        <authorList>
            <person name="Tassone E.E."/>
        </authorList>
    </citation>
    <scope>NUCLEOTIDE SEQUENCE</scope>
</reference>
<accession>A0A1B6LJP7</accession>
<feature type="non-terminal residue" evidence="1">
    <location>
        <position position="1"/>
    </location>
</feature>
<name>A0A1B6LJP7_9HEMI</name>
<organism evidence="1">
    <name type="scientific">Graphocephala atropunctata</name>
    <dbReference type="NCBI Taxonomy" id="36148"/>
    <lineage>
        <taxon>Eukaryota</taxon>
        <taxon>Metazoa</taxon>
        <taxon>Ecdysozoa</taxon>
        <taxon>Arthropoda</taxon>
        <taxon>Hexapoda</taxon>
        <taxon>Insecta</taxon>
        <taxon>Pterygota</taxon>
        <taxon>Neoptera</taxon>
        <taxon>Paraneoptera</taxon>
        <taxon>Hemiptera</taxon>
        <taxon>Auchenorrhyncha</taxon>
        <taxon>Membracoidea</taxon>
        <taxon>Cicadellidae</taxon>
        <taxon>Cicadellinae</taxon>
        <taxon>Cicadellini</taxon>
        <taxon>Graphocephala</taxon>
    </lineage>
</organism>
<protein>
    <submittedName>
        <fullName evidence="1">Uncharacterized protein</fullName>
    </submittedName>
</protein>
<sequence length="245" mass="27632">HSQFIEEDSLAVLKLQENVDYPSPQLTALPSTGRLSRDCFAIGWGVLDDNSLDQANTCSKQNIQTVASSILQVPRQILPAVNNFLEVRNRFGLSGMLVLKLGTMFNVFTDLIRHHMSKNKISEEQTCPVDNLAYLKTVRVTSNHHYKCLCPNTTHLCLYSKQRVNLVNQIDIGSPIFCKVQKPKCGKQCTWESPIKYNFGLVGIITNKHIQQIPLLKHHSLLSIMRASNITNFSNFIIAVLQRKG</sequence>
<dbReference type="EMBL" id="GEBQ01016110">
    <property type="protein sequence ID" value="JAT23867.1"/>
    <property type="molecule type" value="Transcribed_RNA"/>
</dbReference>
<proteinExistence type="predicted"/>
<dbReference type="AlphaFoldDB" id="A0A1B6LJP7"/>